<evidence type="ECO:0000313" key="1">
    <source>
        <dbReference type="EMBL" id="KAI9509734.1"/>
    </source>
</evidence>
<accession>A0ACC0UDD1</accession>
<keyword evidence="2" id="KW-1185">Reference proteome</keyword>
<name>A0ACC0UDD1_9AGAM</name>
<protein>
    <submittedName>
        <fullName evidence="1">PAC2 family-domain-containing protein</fullName>
    </submittedName>
</protein>
<organism evidence="1 2">
    <name type="scientific">Russula earlei</name>
    <dbReference type="NCBI Taxonomy" id="71964"/>
    <lineage>
        <taxon>Eukaryota</taxon>
        <taxon>Fungi</taxon>
        <taxon>Dikarya</taxon>
        <taxon>Basidiomycota</taxon>
        <taxon>Agaricomycotina</taxon>
        <taxon>Agaricomycetes</taxon>
        <taxon>Russulales</taxon>
        <taxon>Russulaceae</taxon>
        <taxon>Russula</taxon>
    </lineage>
</organism>
<proteinExistence type="predicted"/>
<sequence length="256" mass="28082">MSFYHPIVPFDLHGKTLIVPVVSTANIAQLAIDLLIASLSLRIIGVFDPRDLVPVIGGREDGEEGVSTPLELFGKEGCDVVVIQQRSPVLVSRKQEFIDELLQFVRESRPSASLFLSGVDMSDRTDAQMTTPTYYIHPQSSPPWENSPLSSISQLPIPEYSSPVVQYPGGTHDEGPIPFIPGGGLTRRILSNLPESWAIPTAALLQFVLEGDNRSDASFMAAVVAKVLSLKVQEWKQPFSWQQGLFGTPHDQTLYG</sequence>
<reference evidence="1" key="1">
    <citation type="submission" date="2021-03" db="EMBL/GenBank/DDBJ databases">
        <title>Evolutionary priming and transition to the ectomycorrhizal habit in an iconic lineage of mushroom-forming fungi: is preadaptation a requirement?</title>
        <authorList>
            <consortium name="DOE Joint Genome Institute"/>
            <person name="Looney B.P."/>
            <person name="Miyauchi S."/>
            <person name="Morin E."/>
            <person name="Drula E."/>
            <person name="Courty P.E."/>
            <person name="Chicoki N."/>
            <person name="Fauchery L."/>
            <person name="Kohler A."/>
            <person name="Kuo A."/>
            <person name="LaButti K."/>
            <person name="Pangilinan J."/>
            <person name="Lipzen A."/>
            <person name="Riley R."/>
            <person name="Andreopoulos W."/>
            <person name="He G."/>
            <person name="Johnson J."/>
            <person name="Barry K.W."/>
            <person name="Grigoriev I.V."/>
            <person name="Nagy L."/>
            <person name="Hibbett D."/>
            <person name="Henrissat B."/>
            <person name="Matheny P.B."/>
            <person name="Labbe J."/>
            <person name="Martin A.F."/>
        </authorList>
    </citation>
    <scope>NUCLEOTIDE SEQUENCE</scope>
    <source>
        <strain evidence="1">BPL698</strain>
    </source>
</reference>
<dbReference type="EMBL" id="JAGFNK010000057">
    <property type="protein sequence ID" value="KAI9509734.1"/>
    <property type="molecule type" value="Genomic_DNA"/>
</dbReference>
<dbReference type="Proteomes" id="UP001207468">
    <property type="component" value="Unassembled WGS sequence"/>
</dbReference>
<evidence type="ECO:0000313" key="2">
    <source>
        <dbReference type="Proteomes" id="UP001207468"/>
    </source>
</evidence>
<comment type="caution">
    <text evidence="1">The sequence shown here is derived from an EMBL/GenBank/DDBJ whole genome shotgun (WGS) entry which is preliminary data.</text>
</comment>
<gene>
    <name evidence="1" type="ORF">F5148DRAFT_710959</name>
</gene>